<feature type="transmembrane region" description="Helical" evidence="1">
    <location>
        <begin position="49"/>
        <end position="69"/>
    </location>
</feature>
<reference evidence="2" key="1">
    <citation type="journal article" date="2014" name="Genome Biol. Evol.">
        <title>Pangenome evidence for extensive interdomain horizontal transfer affecting lineage core and shell genes in uncultured planktonic thaumarchaeota and euryarchaeota.</title>
        <authorList>
            <person name="Deschamps P."/>
            <person name="Zivanovic Y."/>
            <person name="Moreira D."/>
            <person name="Rodriguez-Valera F."/>
            <person name="Lopez-Garcia P."/>
        </authorList>
    </citation>
    <scope>NUCLEOTIDE SEQUENCE</scope>
</reference>
<feature type="transmembrane region" description="Helical" evidence="1">
    <location>
        <begin position="16"/>
        <end position="37"/>
    </location>
</feature>
<evidence type="ECO:0000313" key="2">
    <source>
        <dbReference type="EMBL" id="AIE92999.1"/>
    </source>
</evidence>
<proteinExistence type="predicted"/>
<evidence type="ECO:0000256" key="1">
    <source>
        <dbReference type="SAM" id="Phobius"/>
    </source>
</evidence>
<accession>A0A075FNT8</accession>
<dbReference type="AlphaFoldDB" id="A0A075FNT8"/>
<name>A0A075FNT8_9ARCH</name>
<sequence>MLNQFKSVFLKKDIDFLFFGFILARYLFLRFFSLEFLKRTYLVFLNAYLLLYEFQFHFVLSSMLFQFFITKFYNIPF</sequence>
<dbReference type="EMBL" id="KF900382">
    <property type="protein sequence ID" value="AIE92999.1"/>
    <property type="molecule type" value="Genomic_DNA"/>
</dbReference>
<organism evidence="2">
    <name type="scientific">uncultured marine thaumarchaeote AD1000_30_G09</name>
    <dbReference type="NCBI Taxonomy" id="1455905"/>
    <lineage>
        <taxon>Archaea</taxon>
        <taxon>Nitrososphaerota</taxon>
        <taxon>environmental samples</taxon>
    </lineage>
</organism>
<keyword evidence="1" id="KW-0812">Transmembrane</keyword>
<protein>
    <submittedName>
        <fullName evidence="2">Uncharacterized protein</fullName>
    </submittedName>
</protein>
<keyword evidence="1" id="KW-0472">Membrane</keyword>
<keyword evidence="1" id="KW-1133">Transmembrane helix</keyword>